<protein>
    <recommendedName>
        <fullName evidence="3">M23ase beta-sheet core domain-containing protein</fullName>
    </recommendedName>
</protein>
<dbReference type="InterPro" id="IPR011055">
    <property type="entry name" value="Dup_hybrid_motif"/>
</dbReference>
<evidence type="ECO:0000256" key="2">
    <source>
        <dbReference type="SAM" id="SignalP"/>
    </source>
</evidence>
<dbReference type="OrthoDB" id="5244067at2"/>
<dbReference type="AlphaFoldDB" id="A0A7K0CM32"/>
<proteinExistence type="predicted"/>
<evidence type="ECO:0000313" key="4">
    <source>
        <dbReference type="EMBL" id="MQY13834.1"/>
    </source>
</evidence>
<gene>
    <name evidence="4" type="ORF">SRB5_39900</name>
</gene>
<evidence type="ECO:0000313" key="5">
    <source>
        <dbReference type="Proteomes" id="UP000466345"/>
    </source>
</evidence>
<sequence>MRPLQTVVLPLLLALVFAAPAAADDPAPGEGAGTYAGSGRPAEEAPPADGGVTTDDKARGEDESTSVGTPALPDESTSLGEPSAPDESTSHGEWTAPEVPSAPDGTLLGDGALTDDKAAFGALAPMRGWAAPTKGGWISASYGIRGTHWVRGYHTGVDIAVPTGTPVRSVGPGQVIEARRDPSYGLYVKVRMNDGHYVLYGHLSRLRVGLWARVGGGQLIAYSGATGNVTGPHLHLEVRTQRGFGSDINPVTYLAKHRVSL</sequence>
<feature type="chain" id="PRO_5029831881" description="M23ase beta-sheet core domain-containing protein" evidence="2">
    <location>
        <begin position="24"/>
        <end position="261"/>
    </location>
</feature>
<dbReference type="Proteomes" id="UP000466345">
    <property type="component" value="Unassembled WGS sequence"/>
</dbReference>
<dbReference type="PANTHER" id="PTHR21666:SF270">
    <property type="entry name" value="MUREIN HYDROLASE ACTIVATOR ENVC"/>
    <property type="match status" value="1"/>
</dbReference>
<dbReference type="CDD" id="cd12797">
    <property type="entry name" value="M23_peptidase"/>
    <property type="match status" value="1"/>
</dbReference>
<keyword evidence="5" id="KW-1185">Reference proteome</keyword>
<dbReference type="InterPro" id="IPR050570">
    <property type="entry name" value="Cell_wall_metabolism_enzyme"/>
</dbReference>
<feature type="signal peptide" evidence="2">
    <location>
        <begin position="1"/>
        <end position="23"/>
    </location>
</feature>
<reference evidence="4 5" key="1">
    <citation type="submission" date="2019-10" db="EMBL/GenBank/DDBJ databases">
        <title>Streptomyces smaragdinus sp. nov. and Streptomyces fabii sp. nov., isolated from the gut of fungus growing-termite Macrotermes natalensis.</title>
        <authorList>
            <person name="Schwitalla J."/>
            <person name="Benndorf R."/>
            <person name="Martin K."/>
            <person name="De Beer W."/>
            <person name="Kaster A.-K."/>
            <person name="Vollmers J."/>
            <person name="Poulsen M."/>
            <person name="Beemelmanns C."/>
        </authorList>
    </citation>
    <scope>NUCLEOTIDE SEQUENCE [LARGE SCALE GENOMIC DNA]</scope>
    <source>
        <strain evidence="4 5">RB5</strain>
    </source>
</reference>
<dbReference type="EMBL" id="WEGJ01000015">
    <property type="protein sequence ID" value="MQY13834.1"/>
    <property type="molecule type" value="Genomic_DNA"/>
</dbReference>
<dbReference type="SUPFAM" id="SSF51261">
    <property type="entry name" value="Duplicated hybrid motif"/>
    <property type="match status" value="1"/>
</dbReference>
<dbReference type="Pfam" id="PF01551">
    <property type="entry name" value="Peptidase_M23"/>
    <property type="match status" value="1"/>
</dbReference>
<dbReference type="RefSeq" id="WP_153453901.1">
    <property type="nucleotide sequence ID" value="NZ_WEGJ01000015.1"/>
</dbReference>
<feature type="region of interest" description="Disordered" evidence="1">
    <location>
        <begin position="22"/>
        <end position="110"/>
    </location>
</feature>
<comment type="caution">
    <text evidence="4">The sequence shown here is derived from an EMBL/GenBank/DDBJ whole genome shotgun (WGS) entry which is preliminary data.</text>
</comment>
<dbReference type="PANTHER" id="PTHR21666">
    <property type="entry name" value="PEPTIDASE-RELATED"/>
    <property type="match status" value="1"/>
</dbReference>
<evidence type="ECO:0000256" key="1">
    <source>
        <dbReference type="SAM" id="MobiDB-lite"/>
    </source>
</evidence>
<keyword evidence="2" id="KW-0732">Signal</keyword>
<evidence type="ECO:0000259" key="3">
    <source>
        <dbReference type="Pfam" id="PF01551"/>
    </source>
</evidence>
<dbReference type="Gene3D" id="2.70.70.10">
    <property type="entry name" value="Glucose Permease (Domain IIA)"/>
    <property type="match status" value="1"/>
</dbReference>
<dbReference type="InterPro" id="IPR016047">
    <property type="entry name" value="M23ase_b-sheet_dom"/>
</dbReference>
<accession>A0A7K0CM32</accession>
<feature type="domain" description="M23ase beta-sheet core" evidence="3">
    <location>
        <begin position="153"/>
        <end position="241"/>
    </location>
</feature>
<name>A0A7K0CM32_9ACTN</name>
<organism evidence="4 5">
    <name type="scientific">Streptomyces smaragdinus</name>
    <dbReference type="NCBI Taxonomy" id="2585196"/>
    <lineage>
        <taxon>Bacteria</taxon>
        <taxon>Bacillati</taxon>
        <taxon>Actinomycetota</taxon>
        <taxon>Actinomycetes</taxon>
        <taxon>Kitasatosporales</taxon>
        <taxon>Streptomycetaceae</taxon>
        <taxon>Streptomyces</taxon>
    </lineage>
</organism>
<dbReference type="GO" id="GO:0004222">
    <property type="term" value="F:metalloendopeptidase activity"/>
    <property type="evidence" value="ECO:0007669"/>
    <property type="project" value="TreeGrafter"/>
</dbReference>